<evidence type="ECO:0000313" key="1">
    <source>
        <dbReference type="EMBL" id="KAK7550703.1"/>
    </source>
</evidence>
<proteinExistence type="predicted"/>
<gene>
    <name evidence="1" type="ORF">IWX46DRAFT_420319</name>
</gene>
<dbReference type="Proteomes" id="UP001365128">
    <property type="component" value="Unassembled WGS sequence"/>
</dbReference>
<evidence type="ECO:0000313" key="2">
    <source>
        <dbReference type="Proteomes" id="UP001365128"/>
    </source>
</evidence>
<name>A0ABR1MMJ4_9PEZI</name>
<comment type="caution">
    <text evidence="1">The sequence shown here is derived from an EMBL/GenBank/DDBJ whole genome shotgun (WGS) entry which is preliminary data.</text>
</comment>
<dbReference type="EMBL" id="JBBPDW010000007">
    <property type="protein sequence ID" value="KAK7550703.1"/>
    <property type="molecule type" value="Genomic_DNA"/>
</dbReference>
<keyword evidence="2" id="KW-1185">Reference proteome</keyword>
<organism evidence="1 2">
    <name type="scientific">Phyllosticta citricarpa</name>
    <dbReference type="NCBI Taxonomy" id="55181"/>
    <lineage>
        <taxon>Eukaryota</taxon>
        <taxon>Fungi</taxon>
        <taxon>Dikarya</taxon>
        <taxon>Ascomycota</taxon>
        <taxon>Pezizomycotina</taxon>
        <taxon>Dothideomycetes</taxon>
        <taxon>Dothideomycetes incertae sedis</taxon>
        <taxon>Botryosphaeriales</taxon>
        <taxon>Phyllostictaceae</taxon>
        <taxon>Phyllosticta</taxon>
    </lineage>
</organism>
<accession>A0ABR1MMJ4</accession>
<evidence type="ECO:0008006" key="3">
    <source>
        <dbReference type="Google" id="ProtNLM"/>
    </source>
</evidence>
<reference evidence="1 2" key="1">
    <citation type="submission" date="2024-04" db="EMBL/GenBank/DDBJ databases">
        <title>Phyllosticta paracitricarpa is synonymous to the EU quarantine fungus P. citricarpa based on phylogenomic analyses.</title>
        <authorList>
            <consortium name="Lawrence Berkeley National Laboratory"/>
            <person name="Van Ingen-Buijs V.A."/>
            <person name="Van Westerhoven A.C."/>
            <person name="Haridas S."/>
            <person name="Skiadas P."/>
            <person name="Martin F."/>
            <person name="Groenewald J.Z."/>
            <person name="Crous P.W."/>
            <person name="Seidl M.F."/>
        </authorList>
    </citation>
    <scope>NUCLEOTIDE SEQUENCE [LARGE SCALE GENOMIC DNA]</scope>
    <source>
        <strain evidence="1 2">CBS 122670</strain>
    </source>
</reference>
<protein>
    <recommendedName>
        <fullName evidence="3">Secreted protein</fullName>
    </recommendedName>
</protein>
<sequence>MYIHMYVFTTMTFGSLLRMRHWHSWNSCLSLFMNLGHESCSAAPMEHQTPLPSTLQACRRLFFQRYVTVVYMSPPAAYHCFTLPCLHAALPGIALFRPLCNSTWALVIDLTSFIVCTWRVETVPTWRRLSSDEPDVQRQPPAEARSSRIVYSGWRGSKVGSAFTLICTLPSLQKPLPS</sequence>